<dbReference type="GO" id="GO:0005737">
    <property type="term" value="C:cytoplasm"/>
    <property type="evidence" value="ECO:0007669"/>
    <property type="project" value="TreeGrafter"/>
</dbReference>
<sequence>MRLIQVRVVTRASRRRVEELGRDCFKVRVHSAPERGRANAEVKELLARYFGIPRSSVSLIKGERSRNKTFALDMFQDSRKITDHKKED</sequence>
<evidence type="ECO:0000313" key="4">
    <source>
        <dbReference type="Proteomes" id="UP000317778"/>
    </source>
</evidence>
<accession>A0A532V6G6</accession>
<name>A0A532V6G6_UNCT6</name>
<dbReference type="Proteomes" id="UP000317778">
    <property type="component" value="Unassembled WGS sequence"/>
</dbReference>
<dbReference type="PANTHER" id="PTHR13420:SF7">
    <property type="entry name" value="UPF0235 PROTEIN C15ORF40"/>
    <property type="match status" value="1"/>
</dbReference>
<comment type="caution">
    <text evidence="3">The sequence shown here is derived from an EMBL/GenBank/DDBJ whole genome shotgun (WGS) entry which is preliminary data.</text>
</comment>
<evidence type="ECO:0000313" key="3">
    <source>
        <dbReference type="EMBL" id="TKJ42732.1"/>
    </source>
</evidence>
<dbReference type="HAMAP" id="MF_00634">
    <property type="entry name" value="UPF0235"/>
    <property type="match status" value="1"/>
</dbReference>
<gene>
    <name evidence="3" type="ORF">CEE36_06520</name>
</gene>
<dbReference type="AlphaFoldDB" id="A0A532V6G6"/>
<dbReference type="InterPro" id="IPR036591">
    <property type="entry name" value="YggU-like_sf"/>
</dbReference>
<dbReference type="Pfam" id="PF02594">
    <property type="entry name" value="DUF167"/>
    <property type="match status" value="1"/>
</dbReference>
<evidence type="ECO:0000256" key="1">
    <source>
        <dbReference type="ARBA" id="ARBA00010364"/>
    </source>
</evidence>
<comment type="similarity">
    <text evidence="1 2">Belongs to the UPF0235 family.</text>
</comment>
<reference evidence="3 4" key="1">
    <citation type="submission" date="2017-06" db="EMBL/GenBank/DDBJ databases">
        <title>Novel microbial phyla capable of carbon fixation and sulfur reduction in deep-sea sediments.</title>
        <authorList>
            <person name="Huang J."/>
            <person name="Baker B."/>
            <person name="Wang Y."/>
        </authorList>
    </citation>
    <scope>NUCLEOTIDE SEQUENCE [LARGE SCALE GENOMIC DNA]</scope>
    <source>
        <strain evidence="3">B3_TA06</strain>
    </source>
</reference>
<protein>
    <recommendedName>
        <fullName evidence="2">UPF0235 protein CEE36_06520</fullName>
    </recommendedName>
</protein>
<dbReference type="EMBL" id="NJBO01000009">
    <property type="protein sequence ID" value="TKJ42732.1"/>
    <property type="molecule type" value="Genomic_DNA"/>
</dbReference>
<evidence type="ECO:0000256" key="2">
    <source>
        <dbReference type="HAMAP-Rule" id="MF_00634"/>
    </source>
</evidence>
<dbReference type="NCBIfam" id="TIGR00251">
    <property type="entry name" value="DUF167 family protein"/>
    <property type="match status" value="1"/>
</dbReference>
<dbReference type="SUPFAM" id="SSF69786">
    <property type="entry name" value="YggU-like"/>
    <property type="match status" value="1"/>
</dbReference>
<dbReference type="Gene3D" id="3.30.1200.10">
    <property type="entry name" value="YggU-like"/>
    <property type="match status" value="1"/>
</dbReference>
<dbReference type="InterPro" id="IPR003746">
    <property type="entry name" value="DUF167"/>
</dbReference>
<organism evidence="3 4">
    <name type="scientific">candidate division TA06 bacterium B3_TA06</name>
    <dbReference type="NCBI Taxonomy" id="2012487"/>
    <lineage>
        <taxon>Bacteria</taxon>
        <taxon>Bacteria division TA06</taxon>
    </lineage>
</organism>
<proteinExistence type="inferred from homology"/>
<dbReference type="SMART" id="SM01152">
    <property type="entry name" value="DUF167"/>
    <property type="match status" value="1"/>
</dbReference>
<dbReference type="PANTHER" id="PTHR13420">
    <property type="entry name" value="UPF0235 PROTEIN C15ORF40"/>
    <property type="match status" value="1"/>
</dbReference>